<sequence length="143" mass="15731">MVVDLMNFSKMDDQIVIKEAAIASLHSMEALILILSHQSLSSSSFDCSTIIENTISKFKKFINALDRMGHAQFRRSPDQPPIESSSLLRFSVTVARPAPIPPPTVSFPPRGLTLDSTNSNPPPRSLGKDSLLMILSPSHCRSR</sequence>
<proteinExistence type="predicted"/>
<name>A0A5P1EY61_ASPOF</name>
<evidence type="ECO:0000256" key="1">
    <source>
        <dbReference type="SAM" id="MobiDB-lite"/>
    </source>
</evidence>
<evidence type="ECO:0000313" key="3">
    <source>
        <dbReference type="Proteomes" id="UP000243459"/>
    </source>
</evidence>
<gene>
    <name evidence="2" type="ORF">A4U43_C05F19360</name>
</gene>
<reference evidence="3" key="1">
    <citation type="journal article" date="2017" name="Nat. Commun.">
        <title>The asparagus genome sheds light on the origin and evolution of a young Y chromosome.</title>
        <authorList>
            <person name="Harkess A."/>
            <person name="Zhou J."/>
            <person name="Xu C."/>
            <person name="Bowers J.E."/>
            <person name="Van der Hulst R."/>
            <person name="Ayyampalayam S."/>
            <person name="Mercati F."/>
            <person name="Riccardi P."/>
            <person name="McKain M.R."/>
            <person name="Kakrana A."/>
            <person name="Tang H."/>
            <person name="Ray J."/>
            <person name="Groenendijk J."/>
            <person name="Arikit S."/>
            <person name="Mathioni S.M."/>
            <person name="Nakano M."/>
            <person name="Shan H."/>
            <person name="Telgmann-Rauber A."/>
            <person name="Kanno A."/>
            <person name="Yue Z."/>
            <person name="Chen H."/>
            <person name="Li W."/>
            <person name="Chen Y."/>
            <person name="Xu X."/>
            <person name="Zhang Y."/>
            <person name="Luo S."/>
            <person name="Chen H."/>
            <person name="Gao J."/>
            <person name="Mao Z."/>
            <person name="Pires J.C."/>
            <person name="Luo M."/>
            <person name="Kudrna D."/>
            <person name="Wing R.A."/>
            <person name="Meyers B.C."/>
            <person name="Yi K."/>
            <person name="Kong H."/>
            <person name="Lavrijsen P."/>
            <person name="Sunseri F."/>
            <person name="Falavigna A."/>
            <person name="Ye Y."/>
            <person name="Leebens-Mack J.H."/>
            <person name="Chen G."/>
        </authorList>
    </citation>
    <scope>NUCLEOTIDE SEQUENCE [LARGE SCALE GENOMIC DNA]</scope>
    <source>
        <strain evidence="3">cv. DH0086</strain>
    </source>
</reference>
<dbReference type="Proteomes" id="UP000243459">
    <property type="component" value="Chromosome 5"/>
</dbReference>
<dbReference type="EMBL" id="CM007385">
    <property type="protein sequence ID" value="ONK69100.1"/>
    <property type="molecule type" value="Genomic_DNA"/>
</dbReference>
<keyword evidence="3" id="KW-1185">Reference proteome</keyword>
<organism evidence="2 3">
    <name type="scientific">Asparagus officinalis</name>
    <name type="common">Garden asparagus</name>
    <dbReference type="NCBI Taxonomy" id="4686"/>
    <lineage>
        <taxon>Eukaryota</taxon>
        <taxon>Viridiplantae</taxon>
        <taxon>Streptophyta</taxon>
        <taxon>Embryophyta</taxon>
        <taxon>Tracheophyta</taxon>
        <taxon>Spermatophyta</taxon>
        <taxon>Magnoliopsida</taxon>
        <taxon>Liliopsida</taxon>
        <taxon>Asparagales</taxon>
        <taxon>Asparagaceae</taxon>
        <taxon>Asparagoideae</taxon>
        <taxon>Asparagus</taxon>
    </lineage>
</organism>
<dbReference type="AlphaFoldDB" id="A0A5P1EY61"/>
<protein>
    <submittedName>
        <fullName evidence="2">Uncharacterized protein</fullName>
    </submittedName>
</protein>
<evidence type="ECO:0000313" key="2">
    <source>
        <dbReference type="EMBL" id="ONK69100.1"/>
    </source>
</evidence>
<dbReference type="Gramene" id="ONK69100">
    <property type="protein sequence ID" value="ONK69100"/>
    <property type="gene ID" value="A4U43_C05F19360"/>
</dbReference>
<feature type="region of interest" description="Disordered" evidence="1">
    <location>
        <begin position="101"/>
        <end position="129"/>
    </location>
</feature>
<accession>A0A5P1EY61</accession>